<dbReference type="InterPro" id="IPR036086">
    <property type="entry name" value="ParB/Sulfiredoxin_sf"/>
</dbReference>
<evidence type="ECO:0000313" key="5">
    <source>
        <dbReference type="EMBL" id="WJW65812.1"/>
    </source>
</evidence>
<dbReference type="PANTHER" id="PTHR33375">
    <property type="entry name" value="CHROMOSOME-PARTITIONING PROTEIN PARB-RELATED"/>
    <property type="match status" value="1"/>
</dbReference>
<feature type="compositionally biased region" description="Polar residues" evidence="2">
    <location>
        <begin position="20"/>
        <end position="31"/>
    </location>
</feature>
<dbReference type="EMBL" id="CP128399">
    <property type="protein sequence ID" value="WJW65812.1"/>
    <property type="molecule type" value="Genomic_DNA"/>
</dbReference>
<proteinExistence type="predicted"/>
<keyword evidence="7" id="KW-1185">Reference proteome</keyword>
<dbReference type="InterPro" id="IPR003115">
    <property type="entry name" value="ParB_N"/>
</dbReference>
<dbReference type="Proteomes" id="UP000521676">
    <property type="component" value="Unassembled WGS sequence"/>
</dbReference>
<accession>A0A8T7LWV1</accession>
<reference evidence="4 6" key="1">
    <citation type="submission" date="2020-06" db="EMBL/GenBank/DDBJ databases">
        <title>Anoxygenic phototrophic Chloroflexota member uses a Type I reaction center.</title>
        <authorList>
            <person name="Tsuji J.M."/>
            <person name="Shaw N.A."/>
            <person name="Nagashima S."/>
            <person name="Venkiteswaran J."/>
            <person name="Schiff S.L."/>
            <person name="Hanada S."/>
            <person name="Tank M."/>
            <person name="Neufeld J.D."/>
        </authorList>
    </citation>
    <scope>NUCLEOTIDE SEQUENCE [LARGE SCALE GENOMIC DNA]</scope>
    <source>
        <strain evidence="4">L227-S17</strain>
    </source>
</reference>
<evidence type="ECO:0000313" key="6">
    <source>
        <dbReference type="Proteomes" id="UP000521676"/>
    </source>
</evidence>
<evidence type="ECO:0000313" key="7">
    <source>
        <dbReference type="Proteomes" id="UP001431572"/>
    </source>
</evidence>
<feature type="domain" description="ParB-like N-terminal" evidence="3">
    <location>
        <begin position="57"/>
        <end position="143"/>
    </location>
</feature>
<dbReference type="InterPro" id="IPR050336">
    <property type="entry name" value="Chromosome_partition/occlusion"/>
</dbReference>
<name>A0A8T7LWV1_9CHLR</name>
<evidence type="ECO:0000256" key="1">
    <source>
        <dbReference type="SAM" id="Coils"/>
    </source>
</evidence>
<keyword evidence="1" id="KW-0175">Coiled coil</keyword>
<reference evidence="5" key="2">
    <citation type="journal article" date="2024" name="Nature">
        <title>Anoxygenic phototroph of the Chloroflexota uses a type I reaction centre.</title>
        <authorList>
            <person name="Tsuji J.M."/>
            <person name="Shaw N.A."/>
            <person name="Nagashima S."/>
            <person name="Venkiteswaran J.J."/>
            <person name="Schiff S.L."/>
            <person name="Watanabe T."/>
            <person name="Fukui M."/>
            <person name="Hanada S."/>
            <person name="Tank M."/>
            <person name="Neufeld J.D."/>
        </authorList>
    </citation>
    <scope>NUCLEOTIDE SEQUENCE</scope>
    <source>
        <strain evidence="5">L227-S17</strain>
    </source>
</reference>
<gene>
    <name evidence="4" type="ORF">HXX08_11245</name>
    <name evidence="5" type="ORF">OZ401_001591</name>
</gene>
<dbReference type="SUPFAM" id="SSF110849">
    <property type="entry name" value="ParB/Sulfiredoxin"/>
    <property type="match status" value="1"/>
</dbReference>
<dbReference type="Proteomes" id="UP001431572">
    <property type="component" value="Chromosome 1"/>
</dbReference>
<feature type="coiled-coil region" evidence="1">
    <location>
        <begin position="236"/>
        <end position="263"/>
    </location>
</feature>
<dbReference type="PANTHER" id="PTHR33375:SF1">
    <property type="entry name" value="CHROMOSOME-PARTITIONING PROTEIN PARB-RELATED"/>
    <property type="match status" value="1"/>
</dbReference>
<protein>
    <submittedName>
        <fullName evidence="4">ParB N-terminal domain-containing protein</fullName>
    </submittedName>
    <submittedName>
        <fullName evidence="5">ParB/RepB/Spo0J family partition protein</fullName>
    </submittedName>
</protein>
<dbReference type="Gene3D" id="3.90.1530.10">
    <property type="entry name" value="Conserved hypothetical protein from pyrococcus furiosus pfu- 392566-001, ParB domain"/>
    <property type="match status" value="1"/>
</dbReference>
<sequence length="315" mass="35727">MSKVLNPKKDHSDDVEQEETNLTPTETQQRVVSKRALNKGKKEIEKKAIALKKVAVEYVPIMSISPNGYNPNRQSEQDFELLIRSMEEDGFTTPILVNKDLKQIVDGEHRWRAAQVLGFKEIPVVYTTMTYEQARISTIRHNRARGTHDIDLEIDILQDLQKLGALDWAAESLMLDDVELNRLLTDIAAPDALLDAEFSDAWIPEKFNEEEKQLIQEGVNSVMARSHTDAAGMESATAMTQKAVELSRQREALLKEAKTVEERKIVEAQTRYYRVALMFTNDEADMVKQVLGDKPAEMLLKLCEQVIKGELSNGD</sequence>
<organism evidence="4 6">
    <name type="scientific">Candidatus Chlorohelix allophototropha</name>
    <dbReference type="NCBI Taxonomy" id="3003348"/>
    <lineage>
        <taxon>Bacteria</taxon>
        <taxon>Bacillati</taxon>
        <taxon>Chloroflexota</taxon>
        <taxon>Chloroflexia</taxon>
        <taxon>Candidatus Chloroheliales</taxon>
        <taxon>Candidatus Chloroheliaceae</taxon>
        <taxon>Candidatus Chlorohelix</taxon>
    </lineage>
</organism>
<feature type="region of interest" description="Disordered" evidence="2">
    <location>
        <begin position="1"/>
        <end position="34"/>
    </location>
</feature>
<evidence type="ECO:0000313" key="4">
    <source>
        <dbReference type="EMBL" id="NWJ46444.1"/>
    </source>
</evidence>
<dbReference type="GO" id="GO:0005694">
    <property type="term" value="C:chromosome"/>
    <property type="evidence" value="ECO:0007669"/>
    <property type="project" value="TreeGrafter"/>
</dbReference>
<dbReference type="GO" id="GO:0007059">
    <property type="term" value="P:chromosome segregation"/>
    <property type="evidence" value="ECO:0007669"/>
    <property type="project" value="TreeGrafter"/>
</dbReference>
<dbReference type="RefSeq" id="WP_341467697.1">
    <property type="nucleotide sequence ID" value="NZ_CP128399.1"/>
</dbReference>
<dbReference type="Pfam" id="PF02195">
    <property type="entry name" value="ParB_N"/>
    <property type="match status" value="1"/>
</dbReference>
<evidence type="ECO:0000256" key="2">
    <source>
        <dbReference type="SAM" id="MobiDB-lite"/>
    </source>
</evidence>
<evidence type="ECO:0000259" key="3">
    <source>
        <dbReference type="SMART" id="SM00470"/>
    </source>
</evidence>
<dbReference type="EMBL" id="JACATZ010000001">
    <property type="protein sequence ID" value="NWJ46444.1"/>
    <property type="molecule type" value="Genomic_DNA"/>
</dbReference>
<dbReference type="AlphaFoldDB" id="A0A8T7LWV1"/>
<dbReference type="SMART" id="SM00470">
    <property type="entry name" value="ParB"/>
    <property type="match status" value="1"/>
</dbReference>